<protein>
    <recommendedName>
        <fullName evidence="1">Heterokaryon incompatibility domain-containing protein</fullName>
    </recommendedName>
</protein>
<dbReference type="InterPro" id="IPR010730">
    <property type="entry name" value="HET"/>
</dbReference>
<dbReference type="PANTHER" id="PTHR10622">
    <property type="entry name" value="HET DOMAIN-CONTAINING PROTEIN"/>
    <property type="match status" value="1"/>
</dbReference>
<evidence type="ECO:0000313" key="3">
    <source>
        <dbReference type="Proteomes" id="UP000054485"/>
    </source>
</evidence>
<dbReference type="PANTHER" id="PTHR10622:SF10">
    <property type="entry name" value="HET DOMAIN-CONTAINING PROTEIN"/>
    <property type="match status" value="1"/>
</dbReference>
<evidence type="ECO:0000313" key="2">
    <source>
        <dbReference type="EMBL" id="KIK33382.1"/>
    </source>
</evidence>
<dbReference type="InterPro" id="IPR011990">
    <property type="entry name" value="TPR-like_helical_dom_sf"/>
</dbReference>
<organism evidence="2 3">
    <name type="scientific">Suillus luteus UH-Slu-Lm8-n1</name>
    <dbReference type="NCBI Taxonomy" id="930992"/>
    <lineage>
        <taxon>Eukaryota</taxon>
        <taxon>Fungi</taxon>
        <taxon>Dikarya</taxon>
        <taxon>Basidiomycota</taxon>
        <taxon>Agaricomycotina</taxon>
        <taxon>Agaricomycetes</taxon>
        <taxon>Agaricomycetidae</taxon>
        <taxon>Boletales</taxon>
        <taxon>Suillineae</taxon>
        <taxon>Suillaceae</taxon>
        <taxon>Suillus</taxon>
    </lineage>
</organism>
<dbReference type="Pfam" id="PF06985">
    <property type="entry name" value="HET"/>
    <property type="match status" value="1"/>
</dbReference>
<feature type="non-terminal residue" evidence="2">
    <location>
        <position position="666"/>
    </location>
</feature>
<sequence length="666" mass="74884">KVGHLLKGFQALRHLIPRLVTAKPRAQVSKSMILAINTGPASVQSSLTLSSASSVIVANRSNARLDKMFCDDVILDAQKVIKLEPSSHVEYQLKHMVLRVARCYSEAIKAFQMILAKQHTAHDMQIRKLRENYISPSKAEGDIQKSIDAQLYTAPLRLLNTTTGHLCDRGAQINTFKKSTEYNKLLSLVMTHPDLPVGHIADTVATYFRYVMLSHRWEGNELLLHDIQDKIVYKWKATGLTKLQSFCKVARQAGFNWAWVDSCCIDQNNHVELQKSLNSTFAWYHHSALTFVYLSDVSPSSKSGALAKSAWNTRGWTVPEFLASKVIRFYQQDWTSYLNDVSPNHKESVEIMHELEDATGIDARVIVAFQPGMRDAREKLQWASMHITYSLFGIFGMQLPILYGENAQNALGQLLQEIVARSGDITALDWIGQPSEFNSCLPADITSYAAPPCTFPTLSEDEIQTAVSALRHTVTVCQALKLFHQLEQLSAPRFANCRLRLPCIVFPVTEIRRRPCAAHETSITYGVKADGLGDLLITTEERLLQFSRLRPTRQTFLLVLPWDRHLLELPDFAGDAESMGDWLQPESPLDDSVGDRMGDEELADSESYSRALRLIVRLGQPFGAFLLAQQRGGEYKRIASDHDIIAQVMDGTSVHSMMDIRTLEIL</sequence>
<dbReference type="AlphaFoldDB" id="A0A0D0AGM8"/>
<dbReference type="Proteomes" id="UP000054485">
    <property type="component" value="Unassembled WGS sequence"/>
</dbReference>
<reference evidence="3" key="2">
    <citation type="submission" date="2015-01" db="EMBL/GenBank/DDBJ databases">
        <title>Evolutionary Origins and Diversification of the Mycorrhizal Mutualists.</title>
        <authorList>
            <consortium name="DOE Joint Genome Institute"/>
            <consortium name="Mycorrhizal Genomics Consortium"/>
            <person name="Kohler A."/>
            <person name="Kuo A."/>
            <person name="Nagy L.G."/>
            <person name="Floudas D."/>
            <person name="Copeland A."/>
            <person name="Barry K.W."/>
            <person name="Cichocki N."/>
            <person name="Veneault-Fourrey C."/>
            <person name="LaButti K."/>
            <person name="Lindquist E.A."/>
            <person name="Lipzen A."/>
            <person name="Lundell T."/>
            <person name="Morin E."/>
            <person name="Murat C."/>
            <person name="Riley R."/>
            <person name="Ohm R."/>
            <person name="Sun H."/>
            <person name="Tunlid A."/>
            <person name="Henrissat B."/>
            <person name="Grigoriev I.V."/>
            <person name="Hibbett D.S."/>
            <person name="Martin F."/>
        </authorList>
    </citation>
    <scope>NUCLEOTIDE SEQUENCE [LARGE SCALE GENOMIC DNA]</scope>
    <source>
        <strain evidence="3">UH-Slu-Lm8-n1</strain>
    </source>
</reference>
<accession>A0A0D0AGM8</accession>
<dbReference type="STRING" id="930992.A0A0D0AGM8"/>
<feature type="domain" description="Heterokaryon incompatibility" evidence="1">
    <location>
        <begin position="210"/>
        <end position="301"/>
    </location>
</feature>
<proteinExistence type="predicted"/>
<keyword evidence="3" id="KW-1185">Reference proteome</keyword>
<dbReference type="EMBL" id="KN835954">
    <property type="protein sequence ID" value="KIK33382.1"/>
    <property type="molecule type" value="Genomic_DNA"/>
</dbReference>
<evidence type="ECO:0000259" key="1">
    <source>
        <dbReference type="Pfam" id="PF06985"/>
    </source>
</evidence>
<dbReference type="InParanoid" id="A0A0D0AGM8"/>
<dbReference type="Gene3D" id="1.25.40.10">
    <property type="entry name" value="Tetratricopeptide repeat domain"/>
    <property type="match status" value="1"/>
</dbReference>
<dbReference type="OrthoDB" id="2634090at2759"/>
<name>A0A0D0AGM8_9AGAM</name>
<dbReference type="HOGENOM" id="CLU_000288_138_6_1"/>
<reference evidence="2 3" key="1">
    <citation type="submission" date="2014-04" db="EMBL/GenBank/DDBJ databases">
        <authorList>
            <consortium name="DOE Joint Genome Institute"/>
            <person name="Kuo A."/>
            <person name="Ruytinx J."/>
            <person name="Rineau F."/>
            <person name="Colpaert J."/>
            <person name="Kohler A."/>
            <person name="Nagy L.G."/>
            <person name="Floudas D."/>
            <person name="Copeland A."/>
            <person name="Barry K.W."/>
            <person name="Cichocki N."/>
            <person name="Veneault-Fourrey C."/>
            <person name="LaButti K."/>
            <person name="Lindquist E.A."/>
            <person name="Lipzen A."/>
            <person name="Lundell T."/>
            <person name="Morin E."/>
            <person name="Murat C."/>
            <person name="Sun H."/>
            <person name="Tunlid A."/>
            <person name="Henrissat B."/>
            <person name="Grigoriev I.V."/>
            <person name="Hibbett D.S."/>
            <person name="Martin F."/>
            <person name="Nordberg H.P."/>
            <person name="Cantor M.N."/>
            <person name="Hua S.X."/>
        </authorList>
    </citation>
    <scope>NUCLEOTIDE SEQUENCE [LARGE SCALE GENOMIC DNA]</scope>
    <source>
        <strain evidence="2 3">UH-Slu-Lm8-n1</strain>
    </source>
</reference>
<gene>
    <name evidence="2" type="ORF">CY34DRAFT_813661</name>
</gene>